<feature type="compositionally biased region" description="Low complexity" evidence="1">
    <location>
        <begin position="219"/>
        <end position="241"/>
    </location>
</feature>
<accession>A0A8H7UU13</accession>
<dbReference type="EMBL" id="JAEPRD010000322">
    <property type="protein sequence ID" value="KAG2192038.1"/>
    <property type="molecule type" value="Genomic_DNA"/>
</dbReference>
<evidence type="ECO:0000313" key="3">
    <source>
        <dbReference type="EMBL" id="KAG2192038.1"/>
    </source>
</evidence>
<keyword evidence="2" id="KW-0812">Transmembrane</keyword>
<keyword evidence="4" id="KW-1185">Reference proteome</keyword>
<dbReference type="Proteomes" id="UP000603453">
    <property type="component" value="Unassembled WGS sequence"/>
</dbReference>
<evidence type="ECO:0000256" key="2">
    <source>
        <dbReference type="SAM" id="Phobius"/>
    </source>
</evidence>
<feature type="transmembrane region" description="Helical" evidence="2">
    <location>
        <begin position="6"/>
        <end position="27"/>
    </location>
</feature>
<keyword evidence="2" id="KW-0472">Membrane</keyword>
<feature type="region of interest" description="Disordered" evidence="1">
    <location>
        <begin position="219"/>
        <end position="284"/>
    </location>
</feature>
<sequence length="301" mass="31196">MFAAEIFALLFASLPWVLGKAILLWLWEVLLRFFSLAVSFARPGHLGLFTEYKDEFGPPSQTVIIKPVVVALPSPVFVSTVDVNPLRVPPPACRPGTILEMLRCSFPGCSCFLGAPCLSLARETTVLRPSSASPVLSGCEAITKAWLLANSSLSSSPSGGPVASVFGSPVVPSLEEMDICLASPLVSVAPRVSIPVSGSAVSSAACLSSATTSTVVASTLSVPSSGNKTTSGSPSCSSPTSLAAEVSSSPSPTRVIAAPKGVRSHRVREQAELKTLSATPSLKGDKGLKRLSVFADRQDGK</sequence>
<dbReference type="AlphaFoldDB" id="A0A8H7UU13"/>
<keyword evidence="2" id="KW-1133">Transmembrane helix</keyword>
<evidence type="ECO:0000313" key="4">
    <source>
        <dbReference type="Proteomes" id="UP000603453"/>
    </source>
</evidence>
<gene>
    <name evidence="3" type="ORF">INT47_003729</name>
</gene>
<proteinExistence type="predicted"/>
<protein>
    <submittedName>
        <fullName evidence="3">Uncharacterized protein</fullName>
    </submittedName>
</protein>
<evidence type="ECO:0000256" key="1">
    <source>
        <dbReference type="SAM" id="MobiDB-lite"/>
    </source>
</evidence>
<reference evidence="3" key="1">
    <citation type="submission" date="2020-12" db="EMBL/GenBank/DDBJ databases">
        <title>Metabolic potential, ecology and presence of endohyphal bacteria is reflected in genomic diversity of Mucoromycotina.</title>
        <authorList>
            <person name="Muszewska A."/>
            <person name="Okrasinska A."/>
            <person name="Steczkiewicz K."/>
            <person name="Drgas O."/>
            <person name="Orlowska M."/>
            <person name="Perlinska-Lenart U."/>
            <person name="Aleksandrzak-Piekarczyk T."/>
            <person name="Szatraj K."/>
            <person name="Zielenkiewicz U."/>
            <person name="Pilsyk S."/>
            <person name="Malc E."/>
            <person name="Mieczkowski P."/>
            <person name="Kruszewska J.S."/>
            <person name="Biernat P."/>
            <person name="Pawlowska J."/>
        </authorList>
    </citation>
    <scope>NUCLEOTIDE SEQUENCE</scope>
    <source>
        <strain evidence="3">WA0000017839</strain>
    </source>
</reference>
<name>A0A8H7UU13_9FUNG</name>
<comment type="caution">
    <text evidence="3">The sequence shown here is derived from an EMBL/GenBank/DDBJ whole genome shotgun (WGS) entry which is preliminary data.</text>
</comment>
<organism evidence="3 4">
    <name type="scientific">Mucor saturninus</name>
    <dbReference type="NCBI Taxonomy" id="64648"/>
    <lineage>
        <taxon>Eukaryota</taxon>
        <taxon>Fungi</taxon>
        <taxon>Fungi incertae sedis</taxon>
        <taxon>Mucoromycota</taxon>
        <taxon>Mucoromycotina</taxon>
        <taxon>Mucoromycetes</taxon>
        <taxon>Mucorales</taxon>
        <taxon>Mucorineae</taxon>
        <taxon>Mucoraceae</taxon>
        <taxon>Mucor</taxon>
    </lineage>
</organism>